<keyword evidence="7 8" id="KW-0472">Membrane</keyword>
<dbReference type="GO" id="GO:0005886">
    <property type="term" value="C:plasma membrane"/>
    <property type="evidence" value="ECO:0007669"/>
    <property type="project" value="UniProtKB-SubCell"/>
</dbReference>
<evidence type="ECO:0000256" key="8">
    <source>
        <dbReference type="SAM" id="Phobius"/>
    </source>
</evidence>
<keyword evidence="5 8" id="KW-0812">Transmembrane</keyword>
<protein>
    <submittedName>
        <fullName evidence="9">AEC family transporter</fullName>
    </submittedName>
</protein>
<evidence type="ECO:0000256" key="5">
    <source>
        <dbReference type="ARBA" id="ARBA00022692"/>
    </source>
</evidence>
<evidence type="ECO:0000313" key="10">
    <source>
        <dbReference type="Proteomes" id="UP000431744"/>
    </source>
</evidence>
<organism evidence="9 10">
    <name type="scientific">Pseudoclavibacter endophyticus</name>
    <dbReference type="NCBI Taxonomy" id="1778590"/>
    <lineage>
        <taxon>Bacteria</taxon>
        <taxon>Bacillati</taxon>
        <taxon>Actinomycetota</taxon>
        <taxon>Actinomycetes</taxon>
        <taxon>Micrococcales</taxon>
        <taxon>Microbacteriaceae</taxon>
        <taxon>Pseudoclavibacter</taxon>
    </lineage>
</organism>
<feature type="transmembrane region" description="Helical" evidence="8">
    <location>
        <begin position="34"/>
        <end position="53"/>
    </location>
</feature>
<feature type="transmembrane region" description="Helical" evidence="8">
    <location>
        <begin position="257"/>
        <end position="277"/>
    </location>
</feature>
<evidence type="ECO:0000313" key="9">
    <source>
        <dbReference type="EMBL" id="KAB1646863.1"/>
    </source>
</evidence>
<comment type="subcellular location">
    <subcellularLocation>
        <location evidence="1">Cell membrane</location>
        <topology evidence="1">Multi-pass membrane protein</topology>
    </subcellularLocation>
</comment>
<reference evidence="9 10" key="1">
    <citation type="submission" date="2019-09" db="EMBL/GenBank/DDBJ databases">
        <title>Phylogeny of genus Pseudoclavibacter and closely related genus.</title>
        <authorList>
            <person name="Li Y."/>
        </authorList>
    </citation>
    <scope>NUCLEOTIDE SEQUENCE [LARGE SCALE GENOMIC DNA]</scope>
    <source>
        <strain evidence="9 10">EGI 60007</strain>
    </source>
</reference>
<feature type="transmembrane region" description="Helical" evidence="8">
    <location>
        <begin position="289"/>
        <end position="308"/>
    </location>
</feature>
<dbReference type="InterPro" id="IPR038770">
    <property type="entry name" value="Na+/solute_symporter_sf"/>
</dbReference>
<evidence type="ECO:0000256" key="7">
    <source>
        <dbReference type="ARBA" id="ARBA00023136"/>
    </source>
</evidence>
<accession>A0A6H9WJ72</accession>
<feature type="transmembrane region" description="Helical" evidence="8">
    <location>
        <begin position="192"/>
        <end position="213"/>
    </location>
</feature>
<feature type="transmembrane region" description="Helical" evidence="8">
    <location>
        <begin position="122"/>
        <end position="147"/>
    </location>
</feature>
<dbReference type="InterPro" id="IPR004776">
    <property type="entry name" value="Mem_transp_PIN-like"/>
</dbReference>
<dbReference type="GO" id="GO:0055085">
    <property type="term" value="P:transmembrane transport"/>
    <property type="evidence" value="ECO:0007669"/>
    <property type="project" value="InterPro"/>
</dbReference>
<dbReference type="PANTHER" id="PTHR36838:SF3">
    <property type="entry name" value="TRANSPORTER AUXIN EFFLUX CARRIER EC FAMILY"/>
    <property type="match status" value="1"/>
</dbReference>
<feature type="transmembrane region" description="Helical" evidence="8">
    <location>
        <begin position="168"/>
        <end position="186"/>
    </location>
</feature>
<evidence type="ECO:0000256" key="6">
    <source>
        <dbReference type="ARBA" id="ARBA00022989"/>
    </source>
</evidence>
<feature type="transmembrane region" description="Helical" evidence="8">
    <location>
        <begin position="65"/>
        <end position="86"/>
    </location>
</feature>
<name>A0A6H9WJ72_9MICO</name>
<dbReference type="Pfam" id="PF03547">
    <property type="entry name" value="Mem_trans"/>
    <property type="match status" value="1"/>
</dbReference>
<evidence type="ECO:0000256" key="1">
    <source>
        <dbReference type="ARBA" id="ARBA00004651"/>
    </source>
</evidence>
<dbReference type="EMBL" id="WBJY01000004">
    <property type="protein sequence ID" value="KAB1646863.1"/>
    <property type="molecule type" value="Genomic_DNA"/>
</dbReference>
<feature type="transmembrane region" description="Helical" evidence="8">
    <location>
        <begin position="225"/>
        <end position="251"/>
    </location>
</feature>
<comment type="caution">
    <text evidence="9">The sequence shown here is derived from an EMBL/GenBank/DDBJ whole genome shotgun (WGS) entry which is preliminary data.</text>
</comment>
<dbReference type="AlphaFoldDB" id="A0A6H9WJ72"/>
<proteinExistence type="inferred from homology"/>
<feature type="transmembrane region" description="Helical" evidence="8">
    <location>
        <begin position="93"/>
        <end position="116"/>
    </location>
</feature>
<keyword evidence="4" id="KW-1003">Cell membrane</keyword>
<evidence type="ECO:0000256" key="3">
    <source>
        <dbReference type="ARBA" id="ARBA00022448"/>
    </source>
</evidence>
<evidence type="ECO:0000256" key="4">
    <source>
        <dbReference type="ARBA" id="ARBA00022475"/>
    </source>
</evidence>
<keyword evidence="3" id="KW-0813">Transport</keyword>
<keyword evidence="6 8" id="KW-1133">Transmembrane helix</keyword>
<dbReference type="RefSeq" id="WP_158030029.1">
    <property type="nucleotide sequence ID" value="NZ_BMHG01000002.1"/>
</dbReference>
<keyword evidence="10" id="KW-1185">Reference proteome</keyword>
<evidence type="ECO:0000256" key="2">
    <source>
        <dbReference type="ARBA" id="ARBA00010145"/>
    </source>
</evidence>
<comment type="similarity">
    <text evidence="2">Belongs to the auxin efflux carrier (TC 2.A.69) family.</text>
</comment>
<dbReference type="Gene3D" id="1.20.1530.20">
    <property type="match status" value="1"/>
</dbReference>
<gene>
    <name evidence="9" type="ORF">F8O04_14125</name>
</gene>
<sequence length="310" mass="32376">MLGVIQGFTVIGVIIGVGVLLGKTGWLGPHAPGVLTKLAFWVATPSLLFTVLADADLATLVSAQFIVSTIVMLSMALLVAVIAAVFRWGIRDGAVAALSSSYVNAGNLGIPIAVYVLGDATLVVPVMLAQLLLMAPVFTTILDVAAARSLGTRLRWWRIALRPFQNPIVIGALLGALVSLIGLPIPEFVFEPLALIGGMTVPAVLLAFGISMLDNAVPLRGPERGRVLIATVVKMVVHPIVAWLVAAYAFGLDGAQLLAVVVTAALPTAQNVFTYASQYGTAVRLARETVLVTTVLSVPAILIVTILVHP</sequence>
<dbReference type="OrthoDB" id="5405318at2"/>
<dbReference type="PANTHER" id="PTHR36838">
    <property type="entry name" value="AUXIN EFFLUX CARRIER FAMILY PROTEIN"/>
    <property type="match status" value="1"/>
</dbReference>
<dbReference type="Proteomes" id="UP000431744">
    <property type="component" value="Unassembled WGS sequence"/>
</dbReference>
<feature type="transmembrane region" description="Helical" evidence="8">
    <location>
        <begin position="6"/>
        <end position="22"/>
    </location>
</feature>